<feature type="compositionally biased region" description="Polar residues" evidence="1">
    <location>
        <begin position="429"/>
        <end position="451"/>
    </location>
</feature>
<proteinExistence type="predicted"/>
<dbReference type="Proteomes" id="UP000182124">
    <property type="component" value="Unassembled WGS sequence"/>
</dbReference>
<dbReference type="Pfam" id="PF14905">
    <property type="entry name" value="OMP_b-brl_3"/>
    <property type="match status" value="1"/>
</dbReference>
<sequence>MRNHFNRYFFLLMSKHFFTFVLALFSVCAFSQSSFYIKGKIIEETTKLPMESVTVYLSVAKDSSLVDYTITDKNGNFSLAVKKASQPLFLKVSMVGFEDYKLNMAELLKAKDFGVITLKEQAKMLNEVVVKTEAPPVRIKKDTLEFNAASFKVRPDANVETLLKQLPGVEIDAEGKITVNGKEVNQILVNGKPFFDKDGKIALQNLPSDIINKVQVTDTKTKKEELSGQAASSNNASINLTIDEDKNKGFFGKFMAGYGTDERYESSALINYFKNKRKLSVLASSNNINSVGFSMDEIFDNMGGGRSRSMYYNDNGSFGINGMRFGAGTGITQSDMVGINYSDEWSKKTETTASYFFSDQHTKNASRSNQINFLTTGDYLTSNSTSDSKSDRFGHNVNLEFEYKIDSTASLVFIPKFTKSNGKDRDKSFQSSSDMDNNLLNESTSETFSDSDGTNFKNSVYFNKSLNRRGRYVSASFDNENNRDEISAFNKSATISYQDATPDDIRDQVKKNRNIRDSYSFETAYSEPLKDSLKVNLALEYKWSKSSEDRKAFDYDAISQTYSNANDILTNYLTATARTVKPTAGIAIEKKKYRFNFSAGTAVSQFDAHSLYRDNVTDLNKQYALPFADVQFNYSFTKSKSLWLNYNYEFDFPTANQVLPVEDLSNPLNTYIGNPDLDLNKSHRAYVNYSDYDYASRSGYGAYLSTSYYDSQIVASTIFDVNGKRETSYVNVGDTHSTWFGLYWNKTIKKEAHKFRFNLGFNTSLGLSKGFTNGEMYDAKSMRLTPRASFSYDYGELLTISPSYNLSYNETEYTNYSVGGATNVLHRFNLQTTNYWPKNWVFGNDFGYTYNSNIADGFKKDFYLWNTSLAYSFFNKKFTAKVKVYDLLNQNQSATRTISATTIRDEENTVLKRYAMFSLTYKIEKFGGKEKPSRNRHVF</sequence>
<accession>A0A1G4V4Y4</accession>
<keyword evidence="3" id="KW-0675">Receptor</keyword>
<organism evidence="3 4">
    <name type="scientific">Flavobacterium saliperosum</name>
    <dbReference type="NCBI Taxonomy" id="329186"/>
    <lineage>
        <taxon>Bacteria</taxon>
        <taxon>Pseudomonadati</taxon>
        <taxon>Bacteroidota</taxon>
        <taxon>Flavobacteriia</taxon>
        <taxon>Flavobacteriales</taxon>
        <taxon>Flavobacteriaceae</taxon>
        <taxon>Flavobacterium</taxon>
    </lineage>
</organism>
<evidence type="ECO:0000313" key="3">
    <source>
        <dbReference type="EMBL" id="SCX01300.1"/>
    </source>
</evidence>
<evidence type="ECO:0000313" key="4">
    <source>
        <dbReference type="Proteomes" id="UP000182124"/>
    </source>
</evidence>
<name>A0A1G4V4Y4_9FLAO</name>
<evidence type="ECO:0000256" key="1">
    <source>
        <dbReference type="SAM" id="MobiDB-lite"/>
    </source>
</evidence>
<dbReference type="STRING" id="329186.SAMN02927925_00303"/>
<dbReference type="SUPFAM" id="SSF49464">
    <property type="entry name" value="Carboxypeptidase regulatory domain-like"/>
    <property type="match status" value="1"/>
</dbReference>
<feature type="domain" description="Outer membrane protein beta-barrel" evidence="2">
    <location>
        <begin position="466"/>
        <end position="921"/>
    </location>
</feature>
<dbReference type="InterPro" id="IPR041700">
    <property type="entry name" value="OMP_b-brl_3"/>
</dbReference>
<evidence type="ECO:0000259" key="2">
    <source>
        <dbReference type="Pfam" id="PF14905"/>
    </source>
</evidence>
<protein>
    <submittedName>
        <fullName evidence="3">Outer membrane receptor proteins, mostly Fe transport</fullName>
    </submittedName>
</protein>
<dbReference type="AlphaFoldDB" id="A0A1G4V4Y4"/>
<gene>
    <name evidence="3" type="ORF">SAMN02927925_00303</name>
</gene>
<dbReference type="EMBL" id="FMTY01000001">
    <property type="protein sequence ID" value="SCX01300.1"/>
    <property type="molecule type" value="Genomic_DNA"/>
</dbReference>
<dbReference type="Pfam" id="PF13715">
    <property type="entry name" value="CarbopepD_reg_2"/>
    <property type="match status" value="1"/>
</dbReference>
<dbReference type="InterPro" id="IPR008969">
    <property type="entry name" value="CarboxyPept-like_regulatory"/>
</dbReference>
<dbReference type="SUPFAM" id="SSF56935">
    <property type="entry name" value="Porins"/>
    <property type="match status" value="1"/>
</dbReference>
<feature type="region of interest" description="Disordered" evidence="1">
    <location>
        <begin position="422"/>
        <end position="451"/>
    </location>
</feature>
<reference evidence="3 4" key="1">
    <citation type="submission" date="2016-10" db="EMBL/GenBank/DDBJ databases">
        <authorList>
            <person name="de Groot N.N."/>
        </authorList>
    </citation>
    <scope>NUCLEOTIDE SEQUENCE [LARGE SCALE GENOMIC DNA]</scope>
    <source>
        <strain evidence="3 4">CGMCC 1.3801</strain>
    </source>
</reference>
<dbReference type="eggNOG" id="COG1629">
    <property type="taxonomic scope" value="Bacteria"/>
</dbReference>
<dbReference type="RefSeq" id="WP_023575370.1">
    <property type="nucleotide sequence ID" value="NZ_CBCSBQ010000030.1"/>
</dbReference>